<dbReference type="Proteomes" id="UP000238479">
    <property type="component" value="Chromosome 2"/>
</dbReference>
<dbReference type="Gramene" id="PRQ53900">
    <property type="protein sequence ID" value="PRQ53900"/>
    <property type="gene ID" value="RchiOBHm_Chr2g0171611"/>
</dbReference>
<feature type="transmembrane region" description="Helical" evidence="1">
    <location>
        <begin position="23"/>
        <end position="46"/>
    </location>
</feature>
<protein>
    <submittedName>
        <fullName evidence="2">Uncharacterized protein</fullName>
    </submittedName>
</protein>
<proteinExistence type="predicted"/>
<comment type="caution">
    <text evidence="2">The sequence shown here is derived from an EMBL/GenBank/DDBJ whole genome shotgun (WGS) entry which is preliminary data.</text>
</comment>
<organism evidence="2 3">
    <name type="scientific">Rosa chinensis</name>
    <name type="common">China rose</name>
    <dbReference type="NCBI Taxonomy" id="74649"/>
    <lineage>
        <taxon>Eukaryota</taxon>
        <taxon>Viridiplantae</taxon>
        <taxon>Streptophyta</taxon>
        <taxon>Embryophyta</taxon>
        <taxon>Tracheophyta</taxon>
        <taxon>Spermatophyta</taxon>
        <taxon>Magnoliopsida</taxon>
        <taxon>eudicotyledons</taxon>
        <taxon>Gunneridae</taxon>
        <taxon>Pentapetalae</taxon>
        <taxon>rosids</taxon>
        <taxon>fabids</taxon>
        <taxon>Rosales</taxon>
        <taxon>Rosaceae</taxon>
        <taxon>Rosoideae</taxon>
        <taxon>Rosoideae incertae sedis</taxon>
        <taxon>Rosa</taxon>
    </lineage>
</organism>
<keyword evidence="1" id="KW-0812">Transmembrane</keyword>
<accession>A0A2P6S5E3</accession>
<evidence type="ECO:0000313" key="3">
    <source>
        <dbReference type="Proteomes" id="UP000238479"/>
    </source>
</evidence>
<gene>
    <name evidence="2" type="ORF">RchiOBHm_Chr2g0171611</name>
</gene>
<keyword evidence="1" id="KW-1133">Transmembrane helix</keyword>
<reference evidence="2 3" key="1">
    <citation type="journal article" date="2018" name="Nat. Genet.">
        <title>The Rosa genome provides new insights in the design of modern roses.</title>
        <authorList>
            <person name="Bendahmane M."/>
        </authorList>
    </citation>
    <scope>NUCLEOTIDE SEQUENCE [LARGE SCALE GENOMIC DNA]</scope>
    <source>
        <strain evidence="3">cv. Old Blush</strain>
    </source>
</reference>
<keyword evidence="3" id="KW-1185">Reference proteome</keyword>
<evidence type="ECO:0000313" key="2">
    <source>
        <dbReference type="EMBL" id="PRQ53900.1"/>
    </source>
</evidence>
<sequence>MVMVFYNYDSSFLHNYIIVEPCILFIALNMFSFLNCSSFFILVVSFRFPYLC</sequence>
<dbReference type="AlphaFoldDB" id="A0A2P6S5E3"/>
<name>A0A2P6S5E3_ROSCH</name>
<evidence type="ECO:0000256" key="1">
    <source>
        <dbReference type="SAM" id="Phobius"/>
    </source>
</evidence>
<keyword evidence="1" id="KW-0472">Membrane</keyword>
<dbReference type="EMBL" id="PDCK01000040">
    <property type="protein sequence ID" value="PRQ53900.1"/>
    <property type="molecule type" value="Genomic_DNA"/>
</dbReference>